<feature type="compositionally biased region" description="Basic and acidic residues" evidence="1">
    <location>
        <begin position="31"/>
        <end position="46"/>
    </location>
</feature>
<evidence type="ECO:0000256" key="1">
    <source>
        <dbReference type="SAM" id="MobiDB-lite"/>
    </source>
</evidence>
<organism evidence="2">
    <name type="scientific">freshwater metagenome</name>
    <dbReference type="NCBI Taxonomy" id="449393"/>
    <lineage>
        <taxon>unclassified sequences</taxon>
        <taxon>metagenomes</taxon>
        <taxon>ecological metagenomes</taxon>
    </lineage>
</organism>
<accession>A0A6J6LQK2</accession>
<feature type="region of interest" description="Disordered" evidence="1">
    <location>
        <begin position="26"/>
        <end position="47"/>
    </location>
</feature>
<gene>
    <name evidence="2" type="ORF">UFOPK2334_00141</name>
</gene>
<dbReference type="AlphaFoldDB" id="A0A6J6LQK2"/>
<reference evidence="2" key="1">
    <citation type="submission" date="2020-05" db="EMBL/GenBank/DDBJ databases">
        <authorList>
            <person name="Chiriac C."/>
            <person name="Salcher M."/>
            <person name="Ghai R."/>
            <person name="Kavagutti S V."/>
        </authorList>
    </citation>
    <scope>NUCLEOTIDE SEQUENCE</scope>
</reference>
<dbReference type="EMBL" id="CAEZXA010000005">
    <property type="protein sequence ID" value="CAB4664140.1"/>
    <property type="molecule type" value="Genomic_DNA"/>
</dbReference>
<evidence type="ECO:0000313" key="2">
    <source>
        <dbReference type="EMBL" id="CAB4664140.1"/>
    </source>
</evidence>
<name>A0A6J6LQK2_9ZZZZ</name>
<protein>
    <submittedName>
        <fullName evidence="2">Unannotated protein</fullName>
    </submittedName>
</protein>
<sequence>MARPFVIPSPKNVTFTCAFESDGLNTINNSDAKEPVRPDENHHSREAIGIPTVVEYPSRPAPK</sequence>
<proteinExistence type="predicted"/>